<dbReference type="Pfam" id="PF01134">
    <property type="entry name" value="GIDA"/>
    <property type="match status" value="1"/>
</dbReference>
<dbReference type="InterPro" id="IPR049312">
    <property type="entry name" value="GIDA_C_N"/>
</dbReference>
<dbReference type="InterPro" id="IPR036188">
    <property type="entry name" value="FAD/NAD-bd_sf"/>
</dbReference>
<dbReference type="GO" id="GO:0002098">
    <property type="term" value="P:tRNA wobble uridine modification"/>
    <property type="evidence" value="ECO:0007669"/>
    <property type="project" value="InterPro"/>
</dbReference>
<dbReference type="PANTHER" id="PTHR11806">
    <property type="entry name" value="GLUCOSE INHIBITED DIVISION PROTEIN A"/>
    <property type="match status" value="1"/>
</dbReference>
<dbReference type="InterPro" id="IPR040131">
    <property type="entry name" value="MnmG_N"/>
</dbReference>
<dbReference type="EMBL" id="JPIN01000012">
    <property type="protein sequence ID" value="KFZ28121.1"/>
    <property type="molecule type" value="Genomic_DNA"/>
</dbReference>
<comment type="function">
    <text evidence="2 12">NAD-binding protein involved in the addition of a carboxymethylaminomethyl (cmnm) group at the wobble position (U34) of certain tRNAs, forming tRNA-cmnm(5)s(2)U34.</text>
</comment>
<dbReference type="InterPro" id="IPR026904">
    <property type="entry name" value="MnmG_C"/>
</dbReference>
<keyword evidence="6 12" id="KW-0285">Flavoprotein</keyword>
<dbReference type="FunFam" id="1.10.150.570:FF:000001">
    <property type="entry name" value="tRNA uridine 5-carboxymethylaminomethyl modification enzyme MnmG"/>
    <property type="match status" value="1"/>
</dbReference>
<dbReference type="InterPro" id="IPR004416">
    <property type="entry name" value="MnmG"/>
</dbReference>
<dbReference type="RefSeq" id="WP_034733561.1">
    <property type="nucleotide sequence ID" value="NZ_JPIN01000012.1"/>
</dbReference>
<comment type="similarity">
    <text evidence="3 12">Belongs to the MnmG family.</text>
</comment>
<dbReference type="PROSITE" id="PS01280">
    <property type="entry name" value="GIDA_1"/>
    <property type="match status" value="1"/>
</dbReference>
<evidence type="ECO:0000256" key="10">
    <source>
        <dbReference type="ARBA" id="ARBA00025948"/>
    </source>
</evidence>
<dbReference type="GO" id="GO:0030488">
    <property type="term" value="P:tRNA methylation"/>
    <property type="evidence" value="ECO:0007669"/>
    <property type="project" value="TreeGrafter"/>
</dbReference>
<organism evidence="14 15">
    <name type="scientific">Pseudidiomarina atlantica</name>
    <dbReference type="NCBI Taxonomy" id="1517416"/>
    <lineage>
        <taxon>Bacteria</taxon>
        <taxon>Pseudomonadati</taxon>
        <taxon>Pseudomonadota</taxon>
        <taxon>Gammaproteobacteria</taxon>
        <taxon>Alteromonadales</taxon>
        <taxon>Idiomarinaceae</taxon>
        <taxon>Pseudidiomarina</taxon>
    </lineage>
</organism>
<dbReference type="PANTHER" id="PTHR11806:SF0">
    <property type="entry name" value="PROTEIN MTO1 HOMOLOG, MITOCHONDRIAL"/>
    <property type="match status" value="1"/>
</dbReference>
<evidence type="ECO:0000256" key="9">
    <source>
        <dbReference type="ARBA" id="ARBA00023027"/>
    </source>
</evidence>
<accession>A0A094J6A7</accession>
<dbReference type="FunFam" id="3.50.50.60:FF:000010">
    <property type="entry name" value="tRNA uridine 5-carboxymethylaminomethyl modification enzyme MnmG"/>
    <property type="match status" value="1"/>
</dbReference>
<evidence type="ECO:0000256" key="8">
    <source>
        <dbReference type="ARBA" id="ARBA00022827"/>
    </source>
</evidence>
<comment type="caution">
    <text evidence="14">The sequence shown here is derived from an EMBL/GenBank/DDBJ whole genome shotgun (WGS) entry which is preliminary data.</text>
</comment>
<evidence type="ECO:0000256" key="11">
    <source>
        <dbReference type="ARBA" id="ARBA00031800"/>
    </source>
</evidence>
<feature type="binding site" evidence="12">
    <location>
        <begin position="17"/>
        <end position="22"/>
    </location>
    <ligand>
        <name>FAD</name>
        <dbReference type="ChEBI" id="CHEBI:57692"/>
    </ligand>
</feature>
<dbReference type="InterPro" id="IPR047001">
    <property type="entry name" value="MnmG_C_subdom"/>
</dbReference>
<proteinExistence type="inferred from homology"/>
<feature type="domain" description="tRNA uridine 5-carboxymethylaminomethyl modification enzyme C-terminal subdomain" evidence="13">
    <location>
        <begin position="550"/>
        <end position="621"/>
    </location>
</feature>
<evidence type="ECO:0000259" key="13">
    <source>
        <dbReference type="SMART" id="SM01228"/>
    </source>
</evidence>
<evidence type="ECO:0000256" key="4">
    <source>
        <dbReference type="ARBA" id="ARBA00020461"/>
    </source>
</evidence>
<dbReference type="OrthoDB" id="9815560at2"/>
<dbReference type="Gene3D" id="3.50.50.60">
    <property type="entry name" value="FAD/NAD(P)-binding domain"/>
    <property type="match status" value="2"/>
</dbReference>
<keyword evidence="7 12" id="KW-0819">tRNA processing</keyword>
<evidence type="ECO:0000256" key="7">
    <source>
        <dbReference type="ARBA" id="ARBA00022694"/>
    </source>
</evidence>
<comment type="caution">
    <text evidence="12">Lacks conserved residue(s) required for the propagation of feature annotation.</text>
</comment>
<dbReference type="FunFam" id="1.10.10.1800:FF:000001">
    <property type="entry name" value="tRNA uridine 5-carboxymethylaminomethyl modification enzyme MnmG"/>
    <property type="match status" value="1"/>
</dbReference>
<dbReference type="FunFam" id="3.50.50.60:FF:000002">
    <property type="entry name" value="tRNA uridine 5-carboxymethylaminomethyl modification enzyme MnmG"/>
    <property type="match status" value="1"/>
</dbReference>
<dbReference type="InterPro" id="IPR044920">
    <property type="entry name" value="MnmG_C_subdom_sf"/>
</dbReference>
<gene>
    <name evidence="12" type="primary">mnmG</name>
    <name evidence="12" type="synonym">gidA</name>
    <name evidence="14" type="ORF">IDAT_11075</name>
</gene>
<dbReference type="InterPro" id="IPR002218">
    <property type="entry name" value="MnmG-rel"/>
</dbReference>
<dbReference type="Gene3D" id="1.10.10.1800">
    <property type="entry name" value="tRNA uridine 5-carboxymethylaminomethyl modification enzyme MnmG/GidA"/>
    <property type="match status" value="1"/>
</dbReference>
<dbReference type="Pfam" id="PF21680">
    <property type="entry name" value="GIDA_C_1st"/>
    <property type="match status" value="1"/>
</dbReference>
<evidence type="ECO:0000256" key="5">
    <source>
        <dbReference type="ARBA" id="ARBA00022490"/>
    </source>
</evidence>
<keyword evidence="9 12" id="KW-0520">NAD</keyword>
<dbReference type="SMART" id="SM01228">
    <property type="entry name" value="GIDA_assoc_3"/>
    <property type="match status" value="1"/>
</dbReference>
<dbReference type="STRING" id="1517416.IDAT_11075"/>
<dbReference type="Pfam" id="PF13932">
    <property type="entry name" value="SAM_GIDA_C"/>
    <property type="match status" value="1"/>
</dbReference>
<keyword evidence="8 12" id="KW-0274">FAD</keyword>
<sequence>MSNHASYHQHYDVIVVGGGHAGTEAALAAARMGCQTLLLTHNIETLGQMSCNPAIGGIGKGHLVKEIDALGGAMAIAADRAGIQFRTLNSSKGPAVRATRAQADRVLYKAAIRNLLENQENLSLFQQACDDLIVENDRVVGVVTQMGLKFSAKTVVLTVGTFLGGQIHIGLNNYQGGRAGDPPANALAKRLRELPLRVDRLKTGTPPRIDAKSIDFSVMQEQPGDTPTPLFSFMGKPEDHPQQISCYITHTNERTHDVIRGGLDRSPMYSGVIEGVGPRYCPSIEDKVMRFADKNSHQIFVEPEGLNTHEVYPNGISTSLPFDVQVELVRSIKGFENAHITRPGYAIEYDYFDPRDLQQTLETKYIQGLFFAGQINGTTGYEEAGAQGLVAGLNAALQAQDKEPWAPRRDNSYMGVLIDDLSTLGTKEPYRMFTSRAEYRLLLREDNADMRLTEQGRNLGLVDDARWARFNEKMEAIAQEQQRLRSTWIHKDHPAVTAVNELVKTPITKEVNGEDLLRRPEITYAAMMQISDLGPGLSDQEAAEQVEIQTKYAGYIARQQDEIAKQLRHENTKLPLNFDYASIKGLSNEVIAKLNAHQPETVGKAARISGITPAAISMLLVHLKKQGLLRKSA</sequence>
<dbReference type="eggNOG" id="COG0445">
    <property type="taxonomic scope" value="Bacteria"/>
</dbReference>
<dbReference type="PROSITE" id="PS01281">
    <property type="entry name" value="GIDA_2"/>
    <property type="match status" value="1"/>
</dbReference>
<evidence type="ECO:0000256" key="2">
    <source>
        <dbReference type="ARBA" id="ARBA00003717"/>
    </source>
</evidence>
<dbReference type="HAMAP" id="MF_00129">
    <property type="entry name" value="MnmG_GidA"/>
    <property type="match status" value="1"/>
</dbReference>
<evidence type="ECO:0000256" key="6">
    <source>
        <dbReference type="ARBA" id="ARBA00022630"/>
    </source>
</evidence>
<evidence type="ECO:0000256" key="12">
    <source>
        <dbReference type="HAMAP-Rule" id="MF_00129"/>
    </source>
</evidence>
<dbReference type="GO" id="GO:0050660">
    <property type="term" value="F:flavin adenine dinucleotide binding"/>
    <property type="evidence" value="ECO:0007669"/>
    <property type="project" value="UniProtKB-UniRule"/>
</dbReference>
<evidence type="ECO:0000256" key="1">
    <source>
        <dbReference type="ARBA" id="ARBA00001974"/>
    </source>
</evidence>
<name>A0A094J6A7_9GAMM</name>
<dbReference type="Gene3D" id="1.10.150.570">
    <property type="entry name" value="GidA associated domain, C-terminal subdomain"/>
    <property type="match status" value="1"/>
</dbReference>
<evidence type="ECO:0000256" key="3">
    <source>
        <dbReference type="ARBA" id="ARBA00007653"/>
    </source>
</evidence>
<dbReference type="Proteomes" id="UP000053718">
    <property type="component" value="Unassembled WGS sequence"/>
</dbReference>
<keyword evidence="15" id="KW-1185">Reference proteome</keyword>
<reference evidence="14 15" key="1">
    <citation type="submission" date="2014-06" db="EMBL/GenBank/DDBJ databases">
        <title>Draft genome sequence of Idiomarina sp. MCCC 1A10513.</title>
        <authorList>
            <person name="Du J."/>
            <person name="Lai Q."/>
            <person name="Shao Z."/>
        </authorList>
    </citation>
    <scope>NUCLEOTIDE SEQUENCE [LARGE SCALE GENOMIC DNA]</scope>
    <source>
        <strain evidence="14 15">MCCC 1A10513</strain>
    </source>
</reference>
<feature type="binding site" evidence="12">
    <location>
        <begin position="277"/>
        <end position="291"/>
    </location>
    <ligand>
        <name>NAD(+)</name>
        <dbReference type="ChEBI" id="CHEBI:57540"/>
    </ligand>
</feature>
<dbReference type="GO" id="GO:0005829">
    <property type="term" value="C:cytosol"/>
    <property type="evidence" value="ECO:0007669"/>
    <property type="project" value="TreeGrafter"/>
</dbReference>
<comment type="subunit">
    <text evidence="10 12">Homodimer. Heterotetramer of two MnmE and two MnmG subunits.</text>
</comment>
<dbReference type="NCBIfam" id="TIGR00136">
    <property type="entry name" value="mnmG_gidA"/>
    <property type="match status" value="1"/>
</dbReference>
<comment type="cofactor">
    <cofactor evidence="1 12">
        <name>FAD</name>
        <dbReference type="ChEBI" id="CHEBI:57692"/>
    </cofactor>
</comment>
<evidence type="ECO:0000313" key="15">
    <source>
        <dbReference type="Proteomes" id="UP000053718"/>
    </source>
</evidence>
<dbReference type="SUPFAM" id="SSF51905">
    <property type="entry name" value="FAD/NAD(P)-binding domain"/>
    <property type="match status" value="1"/>
</dbReference>
<keyword evidence="5 12" id="KW-0963">Cytoplasm</keyword>
<comment type="subcellular location">
    <subcellularLocation>
        <location evidence="12">Cytoplasm</location>
    </subcellularLocation>
</comment>
<evidence type="ECO:0000313" key="14">
    <source>
        <dbReference type="EMBL" id="KFZ28121.1"/>
    </source>
</evidence>
<dbReference type="InterPro" id="IPR020595">
    <property type="entry name" value="MnmG-rel_CS"/>
</dbReference>
<protein>
    <recommendedName>
        <fullName evidence="4 12">tRNA uridine 5-carboxymethylaminomethyl modification enzyme MnmG</fullName>
    </recommendedName>
    <alternativeName>
        <fullName evidence="11 12">Glucose-inhibited division protein A</fullName>
    </alternativeName>
</protein>
<dbReference type="AlphaFoldDB" id="A0A094J6A7"/>